<protein>
    <submittedName>
        <fullName evidence="2">Uncharacterized protein</fullName>
    </submittedName>
</protein>
<dbReference type="Proteomes" id="UP000823775">
    <property type="component" value="Unassembled WGS sequence"/>
</dbReference>
<reference evidence="2 3" key="1">
    <citation type="journal article" date="2021" name="BMC Genomics">
        <title>Datura genome reveals duplications of psychoactive alkaloid biosynthetic genes and high mutation rate following tissue culture.</title>
        <authorList>
            <person name="Rajewski A."/>
            <person name="Carter-House D."/>
            <person name="Stajich J."/>
            <person name="Litt A."/>
        </authorList>
    </citation>
    <scope>NUCLEOTIDE SEQUENCE [LARGE SCALE GENOMIC DNA]</scope>
    <source>
        <strain evidence="2">AR-01</strain>
    </source>
</reference>
<gene>
    <name evidence="2" type="ORF">HAX54_041614</name>
</gene>
<evidence type="ECO:0000313" key="3">
    <source>
        <dbReference type="Proteomes" id="UP000823775"/>
    </source>
</evidence>
<comment type="caution">
    <text evidence="2">The sequence shown here is derived from an EMBL/GenBank/DDBJ whole genome shotgun (WGS) entry which is preliminary data.</text>
</comment>
<organism evidence="2 3">
    <name type="scientific">Datura stramonium</name>
    <name type="common">Jimsonweed</name>
    <name type="synonym">Common thornapple</name>
    <dbReference type="NCBI Taxonomy" id="4076"/>
    <lineage>
        <taxon>Eukaryota</taxon>
        <taxon>Viridiplantae</taxon>
        <taxon>Streptophyta</taxon>
        <taxon>Embryophyta</taxon>
        <taxon>Tracheophyta</taxon>
        <taxon>Spermatophyta</taxon>
        <taxon>Magnoliopsida</taxon>
        <taxon>eudicotyledons</taxon>
        <taxon>Gunneridae</taxon>
        <taxon>Pentapetalae</taxon>
        <taxon>asterids</taxon>
        <taxon>lamiids</taxon>
        <taxon>Solanales</taxon>
        <taxon>Solanaceae</taxon>
        <taxon>Solanoideae</taxon>
        <taxon>Datureae</taxon>
        <taxon>Datura</taxon>
    </lineage>
</organism>
<evidence type="ECO:0000313" key="2">
    <source>
        <dbReference type="EMBL" id="MCD7459682.1"/>
    </source>
</evidence>
<dbReference type="EMBL" id="JACEIK010000601">
    <property type="protein sequence ID" value="MCD7459682.1"/>
    <property type="molecule type" value="Genomic_DNA"/>
</dbReference>
<feature type="compositionally biased region" description="Basic and acidic residues" evidence="1">
    <location>
        <begin position="139"/>
        <end position="152"/>
    </location>
</feature>
<accession>A0ABS8SLF1</accession>
<name>A0ABS8SLF1_DATST</name>
<feature type="region of interest" description="Disordered" evidence="1">
    <location>
        <begin position="1"/>
        <end position="152"/>
    </location>
</feature>
<feature type="compositionally biased region" description="Basic residues" evidence="1">
    <location>
        <begin position="22"/>
        <end position="37"/>
    </location>
</feature>
<feature type="compositionally biased region" description="Basic and acidic residues" evidence="1">
    <location>
        <begin position="91"/>
        <end position="121"/>
    </location>
</feature>
<sequence>MGNNINNEEGGKRNAEEFQTQRYRRNQGKGRINKKWSKAQVWNPKQPSKEAPFNTTNKYEALNLQEHKKKESQPLAQVGEKNEVNGIINGQRDDSSSKKKRSNEEINSRREETDWVQKPEKVIIVWNPNKEGEDNEIEGSNKNKEMTQDKEQ</sequence>
<keyword evidence="3" id="KW-1185">Reference proteome</keyword>
<evidence type="ECO:0000256" key="1">
    <source>
        <dbReference type="SAM" id="MobiDB-lite"/>
    </source>
</evidence>
<proteinExistence type="predicted"/>